<dbReference type="Proteomes" id="UP001283361">
    <property type="component" value="Unassembled WGS sequence"/>
</dbReference>
<feature type="region of interest" description="Disordered" evidence="1">
    <location>
        <begin position="252"/>
        <end position="332"/>
    </location>
</feature>
<keyword evidence="3" id="KW-1185">Reference proteome</keyword>
<organism evidence="2 3">
    <name type="scientific">Elysia crispata</name>
    <name type="common">lettuce slug</name>
    <dbReference type="NCBI Taxonomy" id="231223"/>
    <lineage>
        <taxon>Eukaryota</taxon>
        <taxon>Metazoa</taxon>
        <taxon>Spiralia</taxon>
        <taxon>Lophotrochozoa</taxon>
        <taxon>Mollusca</taxon>
        <taxon>Gastropoda</taxon>
        <taxon>Heterobranchia</taxon>
        <taxon>Euthyneura</taxon>
        <taxon>Panpulmonata</taxon>
        <taxon>Sacoglossa</taxon>
        <taxon>Placobranchoidea</taxon>
        <taxon>Plakobranchidae</taxon>
        <taxon>Elysia</taxon>
    </lineage>
</organism>
<protein>
    <submittedName>
        <fullName evidence="2">Uncharacterized protein</fullName>
    </submittedName>
</protein>
<comment type="caution">
    <text evidence="2">The sequence shown here is derived from an EMBL/GenBank/DDBJ whole genome shotgun (WGS) entry which is preliminary data.</text>
</comment>
<evidence type="ECO:0000313" key="2">
    <source>
        <dbReference type="EMBL" id="KAK3769861.1"/>
    </source>
</evidence>
<accession>A0AAE1DGM6</accession>
<evidence type="ECO:0000313" key="3">
    <source>
        <dbReference type="Proteomes" id="UP001283361"/>
    </source>
</evidence>
<reference evidence="2" key="1">
    <citation type="journal article" date="2023" name="G3 (Bethesda)">
        <title>A reference genome for the long-term kleptoplast-retaining sea slug Elysia crispata morphotype clarki.</title>
        <authorList>
            <person name="Eastman K.E."/>
            <person name="Pendleton A.L."/>
            <person name="Shaikh M.A."/>
            <person name="Suttiyut T."/>
            <person name="Ogas R."/>
            <person name="Tomko P."/>
            <person name="Gavelis G."/>
            <person name="Widhalm J.R."/>
            <person name="Wisecaver J.H."/>
        </authorList>
    </citation>
    <scope>NUCLEOTIDE SEQUENCE</scope>
    <source>
        <strain evidence="2">ECLA1</strain>
    </source>
</reference>
<gene>
    <name evidence="2" type="ORF">RRG08_036910</name>
</gene>
<feature type="compositionally biased region" description="Basic and acidic residues" evidence="1">
    <location>
        <begin position="314"/>
        <end position="330"/>
    </location>
</feature>
<name>A0AAE1DGM6_9GAST</name>
<proteinExistence type="predicted"/>
<feature type="compositionally biased region" description="Basic and acidic residues" evidence="1">
    <location>
        <begin position="290"/>
        <end position="306"/>
    </location>
</feature>
<dbReference type="AlphaFoldDB" id="A0AAE1DGM6"/>
<dbReference type="EMBL" id="JAWDGP010003877">
    <property type="protein sequence ID" value="KAK3769861.1"/>
    <property type="molecule type" value="Genomic_DNA"/>
</dbReference>
<evidence type="ECO:0000256" key="1">
    <source>
        <dbReference type="SAM" id="MobiDB-lite"/>
    </source>
</evidence>
<sequence>MTNLLFFSIDEIGRNDVITFSRSLAQGINLNGSDNEKFKAMSFKLRDDFKTEEKKEERAALAVNDLFKVPNFARKGKNKSPTLPVVISGEEHCGDCEKKQLEKAREETDKLVSPKVSHRGEQEEGGRIGLKLFDITGLQVCGQFLDEEGHHCRGQVPESLSNVTTIVTDKSLKADTDFIVWRNNVLFLYEVPTEFFQALSEEEKTACLQFSTAVRATHNKLSKYMTAEGQPACDFLKQVSLWDNHEAISSSVDQDNHEAIPSSADQDNHEAIPSSADQDNHEAIPSSADQDNHEAIPSSADRDNHEAIPSSADQDNHEAIPSSADRDNHEAQSSAIYNEEEPSILGLSISDLIPWEVLILSLTTALTI</sequence>